<dbReference type="InterPro" id="IPR011994">
    <property type="entry name" value="Cytidylate_kinase_dom"/>
</dbReference>
<dbReference type="GO" id="GO:0005524">
    <property type="term" value="F:ATP binding"/>
    <property type="evidence" value="ECO:0007669"/>
    <property type="project" value="UniProtKB-UniRule"/>
</dbReference>
<protein>
    <recommendedName>
        <fullName evidence="8">Cytidylate kinase</fullName>
        <shortName evidence="8">CK</shortName>
        <ecNumber evidence="8">2.7.4.25</ecNumber>
    </recommendedName>
    <alternativeName>
        <fullName evidence="8">Cytidine monophosphate kinase</fullName>
        <shortName evidence="8">CMP kinase</shortName>
    </alternativeName>
</protein>
<reference evidence="10 11" key="1">
    <citation type="submission" date="2018-10" db="EMBL/GenBank/DDBJ databases">
        <title>Tessaracoccus antarcticuss sp. nov., isolated from sediment.</title>
        <authorList>
            <person name="Zhou L.Y."/>
            <person name="Du Z.J."/>
        </authorList>
    </citation>
    <scope>NUCLEOTIDE SEQUENCE [LARGE SCALE GENOMIC DNA]</scope>
    <source>
        <strain evidence="10 11">JDX10</strain>
    </source>
</reference>
<evidence type="ECO:0000256" key="3">
    <source>
        <dbReference type="ARBA" id="ARBA00022741"/>
    </source>
</evidence>
<dbReference type="GO" id="GO:0036431">
    <property type="term" value="F:dCMP kinase activity"/>
    <property type="evidence" value="ECO:0007669"/>
    <property type="project" value="InterPro"/>
</dbReference>
<dbReference type="InterPro" id="IPR003136">
    <property type="entry name" value="Cytidylate_kin"/>
</dbReference>
<accession>A0A3M0G2M1</accession>
<dbReference type="GO" id="GO:0006220">
    <property type="term" value="P:pyrimidine nucleotide metabolic process"/>
    <property type="evidence" value="ECO:0007669"/>
    <property type="project" value="UniProtKB-UniRule"/>
</dbReference>
<dbReference type="HAMAP" id="MF_00238">
    <property type="entry name" value="Cytidyl_kinase_type1"/>
    <property type="match status" value="1"/>
</dbReference>
<dbReference type="EC" id="2.7.4.25" evidence="8"/>
<dbReference type="GO" id="GO:0036430">
    <property type="term" value="F:CMP kinase activity"/>
    <property type="evidence" value="ECO:0007669"/>
    <property type="project" value="RHEA"/>
</dbReference>
<evidence type="ECO:0000256" key="1">
    <source>
        <dbReference type="ARBA" id="ARBA00009427"/>
    </source>
</evidence>
<dbReference type="NCBIfam" id="TIGR00017">
    <property type="entry name" value="cmk"/>
    <property type="match status" value="1"/>
</dbReference>
<keyword evidence="5 8" id="KW-0067">ATP-binding</keyword>
<keyword evidence="3 8" id="KW-0547">Nucleotide-binding</keyword>
<dbReference type="OrthoDB" id="9807434at2"/>
<evidence type="ECO:0000256" key="7">
    <source>
        <dbReference type="ARBA" id="ARBA00048478"/>
    </source>
</evidence>
<feature type="binding site" evidence="8">
    <location>
        <begin position="12"/>
        <end position="20"/>
    </location>
    <ligand>
        <name>ATP</name>
        <dbReference type="ChEBI" id="CHEBI:30616"/>
    </ligand>
</feature>
<comment type="similarity">
    <text evidence="1 8">Belongs to the cytidylate kinase family. Type 1 subfamily.</text>
</comment>
<evidence type="ECO:0000313" key="10">
    <source>
        <dbReference type="EMBL" id="RMB59015.1"/>
    </source>
</evidence>
<evidence type="ECO:0000256" key="5">
    <source>
        <dbReference type="ARBA" id="ARBA00022840"/>
    </source>
</evidence>
<comment type="catalytic activity">
    <reaction evidence="7 8">
        <text>CMP + ATP = CDP + ADP</text>
        <dbReference type="Rhea" id="RHEA:11600"/>
        <dbReference type="ChEBI" id="CHEBI:30616"/>
        <dbReference type="ChEBI" id="CHEBI:58069"/>
        <dbReference type="ChEBI" id="CHEBI:60377"/>
        <dbReference type="ChEBI" id="CHEBI:456216"/>
        <dbReference type="EC" id="2.7.4.25"/>
    </reaction>
</comment>
<dbReference type="EMBL" id="REFW01000003">
    <property type="protein sequence ID" value="RMB59015.1"/>
    <property type="molecule type" value="Genomic_DNA"/>
</dbReference>
<dbReference type="Gene3D" id="3.40.50.300">
    <property type="entry name" value="P-loop containing nucleotide triphosphate hydrolases"/>
    <property type="match status" value="1"/>
</dbReference>
<keyword evidence="11" id="KW-1185">Reference proteome</keyword>
<evidence type="ECO:0000256" key="8">
    <source>
        <dbReference type="HAMAP-Rule" id="MF_00238"/>
    </source>
</evidence>
<evidence type="ECO:0000256" key="4">
    <source>
        <dbReference type="ARBA" id="ARBA00022777"/>
    </source>
</evidence>
<dbReference type="Proteomes" id="UP000275256">
    <property type="component" value="Unassembled WGS sequence"/>
</dbReference>
<dbReference type="RefSeq" id="WP_121902134.1">
    <property type="nucleotide sequence ID" value="NZ_REFW01000003.1"/>
</dbReference>
<name>A0A3M0G2M1_9ACTN</name>
<feature type="domain" description="Cytidylate kinase" evidence="9">
    <location>
        <begin position="8"/>
        <end position="218"/>
    </location>
</feature>
<organism evidence="10 11">
    <name type="scientific">Tessaracoccus antarcticus</name>
    <dbReference type="NCBI Taxonomy" id="2479848"/>
    <lineage>
        <taxon>Bacteria</taxon>
        <taxon>Bacillati</taxon>
        <taxon>Actinomycetota</taxon>
        <taxon>Actinomycetes</taxon>
        <taxon>Propionibacteriales</taxon>
        <taxon>Propionibacteriaceae</taxon>
        <taxon>Tessaracoccus</taxon>
    </lineage>
</organism>
<dbReference type="SUPFAM" id="SSF52540">
    <property type="entry name" value="P-loop containing nucleoside triphosphate hydrolases"/>
    <property type="match status" value="1"/>
</dbReference>
<gene>
    <name evidence="8 10" type="primary">cmk</name>
    <name evidence="10" type="ORF">EAX62_11315</name>
</gene>
<dbReference type="GO" id="GO:0005737">
    <property type="term" value="C:cytoplasm"/>
    <property type="evidence" value="ECO:0007669"/>
    <property type="project" value="UniProtKB-SubCell"/>
</dbReference>
<dbReference type="InterPro" id="IPR027417">
    <property type="entry name" value="P-loop_NTPase"/>
</dbReference>
<evidence type="ECO:0000313" key="11">
    <source>
        <dbReference type="Proteomes" id="UP000275256"/>
    </source>
</evidence>
<evidence type="ECO:0000259" key="9">
    <source>
        <dbReference type="Pfam" id="PF02224"/>
    </source>
</evidence>
<proteinExistence type="inferred from homology"/>
<comment type="subcellular location">
    <subcellularLocation>
        <location evidence="8">Cytoplasm</location>
    </subcellularLocation>
</comment>
<comment type="catalytic activity">
    <reaction evidence="6 8">
        <text>dCMP + ATP = dCDP + ADP</text>
        <dbReference type="Rhea" id="RHEA:25094"/>
        <dbReference type="ChEBI" id="CHEBI:30616"/>
        <dbReference type="ChEBI" id="CHEBI:57566"/>
        <dbReference type="ChEBI" id="CHEBI:58593"/>
        <dbReference type="ChEBI" id="CHEBI:456216"/>
        <dbReference type="EC" id="2.7.4.25"/>
    </reaction>
</comment>
<evidence type="ECO:0000256" key="6">
    <source>
        <dbReference type="ARBA" id="ARBA00047615"/>
    </source>
</evidence>
<dbReference type="CDD" id="cd02020">
    <property type="entry name" value="CMPK"/>
    <property type="match status" value="1"/>
</dbReference>
<evidence type="ECO:0000256" key="2">
    <source>
        <dbReference type="ARBA" id="ARBA00022679"/>
    </source>
</evidence>
<keyword evidence="4 8" id="KW-0418">Kinase</keyword>
<keyword evidence="8" id="KW-0963">Cytoplasm</keyword>
<comment type="caution">
    <text evidence="10">The sequence shown here is derived from an EMBL/GenBank/DDBJ whole genome shotgun (WGS) entry which is preliminary data.</text>
</comment>
<dbReference type="Pfam" id="PF02224">
    <property type="entry name" value="Cytidylate_kin"/>
    <property type="match status" value="1"/>
</dbReference>
<sequence>MVSQSLVIAIDGPSGSGKSTTARLLADRLQLGYLDTGAMYRAVAWEYLNSGGTAGDADAIVVLTREADLRISTHPANPLVTINGHDVTTAIRDPRVSASVSVVATNPDVRRILTKKMREIIAAHHRRIVVEGRDITTVVAPDADVRILLVADPEARVARRAAELGHAVDRHAVTDQVIRRDRDDSTVSNFTDASEGVVVIDSTFQLPEEVVAQVLRLVDTLPADR</sequence>
<dbReference type="AlphaFoldDB" id="A0A3M0G2M1"/>
<keyword evidence="2 8" id="KW-0808">Transferase</keyword>